<feature type="chain" id="PRO_5026811493" description="Polysaccharide lyase family 7 protein" evidence="1">
    <location>
        <begin position="16"/>
        <end position="266"/>
    </location>
</feature>
<organism evidence="3">
    <name type="scientific">Dissoconium aciculare CBS 342.82</name>
    <dbReference type="NCBI Taxonomy" id="1314786"/>
    <lineage>
        <taxon>Eukaryota</taxon>
        <taxon>Fungi</taxon>
        <taxon>Dikarya</taxon>
        <taxon>Ascomycota</taxon>
        <taxon>Pezizomycotina</taxon>
        <taxon>Dothideomycetes</taxon>
        <taxon>Dothideomycetidae</taxon>
        <taxon>Mycosphaerellales</taxon>
        <taxon>Dissoconiaceae</taxon>
        <taxon>Dissoconium</taxon>
    </lineage>
</organism>
<dbReference type="AlphaFoldDB" id="A0A6J3MAV8"/>
<name>A0A6J3MAV8_9PEZI</name>
<dbReference type="GeneID" id="54364764"/>
<dbReference type="SUPFAM" id="SSF49899">
    <property type="entry name" value="Concanavalin A-like lectins/glucanases"/>
    <property type="match status" value="1"/>
</dbReference>
<reference evidence="3" key="1">
    <citation type="submission" date="2020-01" db="EMBL/GenBank/DDBJ databases">
        <authorList>
            <consortium name="DOE Joint Genome Institute"/>
            <person name="Haridas S."/>
            <person name="Albert R."/>
            <person name="Binder M."/>
            <person name="Bloem J."/>
            <person name="Labutti K."/>
            <person name="Salamov A."/>
            <person name="Andreopoulos B."/>
            <person name="Baker S.E."/>
            <person name="Barry K."/>
            <person name="Bills G."/>
            <person name="Bluhm B.H."/>
            <person name="Cannon C."/>
            <person name="Castanera R."/>
            <person name="Culley D.E."/>
            <person name="Daum C."/>
            <person name="Ezra D."/>
            <person name="Gonzalez J.B."/>
            <person name="Henrissat B."/>
            <person name="Kuo A."/>
            <person name="Liang C."/>
            <person name="Lipzen A."/>
            <person name="Lutzoni F."/>
            <person name="Magnuson J."/>
            <person name="Mondo S."/>
            <person name="Nolan M."/>
            <person name="Ohm R."/>
            <person name="Pangilinan J."/>
            <person name="Park H.-J."/>
            <person name="Ramirez L."/>
            <person name="Alfaro M."/>
            <person name="Sun H."/>
            <person name="Tritt A."/>
            <person name="Yoshinaga Y."/>
            <person name="Zwiers L.-H."/>
            <person name="Turgeon B.G."/>
            <person name="Goodwin S.B."/>
            <person name="Spatafora J.W."/>
            <person name="Crous P.W."/>
            <person name="Grigoriev I.V."/>
        </authorList>
    </citation>
    <scope>NUCLEOTIDE SEQUENCE</scope>
    <source>
        <strain evidence="3">CBS 342.82</strain>
    </source>
</reference>
<dbReference type="OrthoDB" id="3233795at2759"/>
<sequence length="266" mass="28886">MHFLSLLSLAAAATAKVLVKYDADANDDLSRFGQVNYDCWSSNDCGTANFDAVNGNASLHFRAGYDDQGVRAAEVHKAKGFHRAEHHIYPGNTEVDQTYYMGYKVRWDTVGSGLIVFQFKSYHKPYAQYGYANIPVGLLFKDGSPVLTLAAIQKPDANPGSNQPKAVWSKALDLGTVYQFGIVINTSQSQGFLQVYFNGKLITMTDPYTGEKTQKLAGNFFPGGDQGAADPKIGMYGGNDVVDNGYIYDFVLADSLADIKSVAGIA</sequence>
<protein>
    <recommendedName>
        <fullName evidence="4">Polysaccharide lyase family 7 protein</fullName>
    </recommendedName>
</protein>
<evidence type="ECO:0000313" key="2">
    <source>
        <dbReference type="Proteomes" id="UP000504637"/>
    </source>
</evidence>
<evidence type="ECO:0000313" key="3">
    <source>
        <dbReference type="RefSeq" id="XP_033462192.1"/>
    </source>
</evidence>
<reference evidence="3" key="3">
    <citation type="submission" date="2025-08" db="UniProtKB">
        <authorList>
            <consortium name="RefSeq"/>
        </authorList>
    </citation>
    <scope>IDENTIFICATION</scope>
    <source>
        <strain evidence="3">CBS 342.82</strain>
    </source>
</reference>
<evidence type="ECO:0008006" key="4">
    <source>
        <dbReference type="Google" id="ProtNLM"/>
    </source>
</evidence>
<keyword evidence="2" id="KW-1185">Reference proteome</keyword>
<keyword evidence="1" id="KW-0732">Signal</keyword>
<reference evidence="3" key="2">
    <citation type="submission" date="2020-04" db="EMBL/GenBank/DDBJ databases">
        <authorList>
            <consortium name="NCBI Genome Project"/>
        </authorList>
    </citation>
    <scope>NUCLEOTIDE SEQUENCE</scope>
    <source>
        <strain evidence="3">CBS 342.82</strain>
    </source>
</reference>
<dbReference type="Gene3D" id="2.60.120.200">
    <property type="match status" value="1"/>
</dbReference>
<dbReference type="RefSeq" id="XP_033462192.1">
    <property type="nucleotide sequence ID" value="XM_033606964.1"/>
</dbReference>
<proteinExistence type="predicted"/>
<feature type="signal peptide" evidence="1">
    <location>
        <begin position="1"/>
        <end position="15"/>
    </location>
</feature>
<gene>
    <name evidence="3" type="ORF">K489DRAFT_399392</name>
</gene>
<accession>A0A6J3MAV8</accession>
<evidence type="ECO:0000256" key="1">
    <source>
        <dbReference type="SAM" id="SignalP"/>
    </source>
</evidence>
<dbReference type="InterPro" id="IPR013320">
    <property type="entry name" value="ConA-like_dom_sf"/>
</dbReference>
<dbReference type="Proteomes" id="UP000504637">
    <property type="component" value="Unplaced"/>
</dbReference>